<evidence type="ECO:0000259" key="6">
    <source>
        <dbReference type="PROSITE" id="PS50004"/>
    </source>
</evidence>
<comment type="caution">
    <text evidence="8">The sequence shown here is derived from an EMBL/GenBank/DDBJ whole genome shotgun (WGS) entry which is preliminary data.</text>
</comment>
<evidence type="ECO:0000256" key="4">
    <source>
        <dbReference type="ARBA" id="ARBA00023136"/>
    </source>
</evidence>
<sequence>MNITIDSALLHFLVPSLWEIKVSVVASFVVILAYSFFTFRTGDSDDLADRSLSDNPVIDASDDKDKIILKGDSQGGSAYLIKLELLAAKNLVGANLNGTSDPYVIITCGNEKRFSSMVPGSRNPMWGEEFNFSVDELPVQINVTIYDWDIIWKSAVLGSVTVPVEREGQTGAVWYSLDSTSGQVCLHIKTIKQSANSTRINGFGGPSTRRRMPVEKVGPTVVHQKPGPLQTIFDLLPDEVLDHSYSCALERSFLYHGRMYVSAWHICFHSNVFSKQIKVVIPFEDIDEIRRSQHAFINPAITIILRMGAGGHGVPPLGSPDGRVRYKFASFWNRNHAFRNLQRAANNFHEMLEAEKKENAESELRAHSSSVRGTKILDNVPEESTPKTGKLQPFTKEEALVGIYNGVFPCTAEQFFNLLLNDGSQFISKYRAVRKDTNLVMGQWHTAEEYDGQVREITFRSLCNSPMCPPDTAMTEWQHHVLSPDKKKLVFETVQQAHDVPFGSYFEVHCKWVLETTNESSCTLDIRVGAHFKKWCVMQSKIKSGAVNEYKKEVEVMLEVARSYIKSHTTDDETDMASSPPVVVMLEN</sequence>
<dbReference type="InterPro" id="IPR044655">
    <property type="entry name" value="BAGP1-like"/>
</dbReference>
<protein>
    <submittedName>
        <fullName evidence="8">BAG-associated GRAM protein 1</fullName>
        <ecNumber evidence="8">2.3.2.31</ecNumber>
    </submittedName>
</protein>
<dbReference type="PROSITE" id="PS51778">
    <property type="entry name" value="VAST"/>
    <property type="match status" value="1"/>
</dbReference>
<gene>
    <name evidence="8" type="primary">BAGP1_2</name>
    <name evidence="8" type="ORF">PIB30_068384</name>
</gene>
<accession>A0ABU6TML6</accession>
<dbReference type="InterPro" id="IPR011993">
    <property type="entry name" value="PH-like_dom_sf"/>
</dbReference>
<keyword evidence="8" id="KW-0012">Acyltransferase</keyword>
<name>A0ABU6TML6_9FABA</name>
<keyword evidence="8" id="KW-0808">Transferase</keyword>
<feature type="transmembrane region" description="Helical" evidence="5">
    <location>
        <begin position="20"/>
        <end position="37"/>
    </location>
</feature>
<dbReference type="SMART" id="SM00568">
    <property type="entry name" value="GRAM"/>
    <property type="match status" value="1"/>
</dbReference>
<organism evidence="8 9">
    <name type="scientific">Stylosanthes scabra</name>
    <dbReference type="NCBI Taxonomy" id="79078"/>
    <lineage>
        <taxon>Eukaryota</taxon>
        <taxon>Viridiplantae</taxon>
        <taxon>Streptophyta</taxon>
        <taxon>Embryophyta</taxon>
        <taxon>Tracheophyta</taxon>
        <taxon>Spermatophyta</taxon>
        <taxon>Magnoliopsida</taxon>
        <taxon>eudicotyledons</taxon>
        <taxon>Gunneridae</taxon>
        <taxon>Pentapetalae</taxon>
        <taxon>rosids</taxon>
        <taxon>fabids</taxon>
        <taxon>Fabales</taxon>
        <taxon>Fabaceae</taxon>
        <taxon>Papilionoideae</taxon>
        <taxon>50 kb inversion clade</taxon>
        <taxon>dalbergioids sensu lato</taxon>
        <taxon>Dalbergieae</taxon>
        <taxon>Pterocarpus clade</taxon>
        <taxon>Stylosanthes</taxon>
    </lineage>
</organism>
<dbReference type="Pfam" id="PF16016">
    <property type="entry name" value="VASt"/>
    <property type="match status" value="1"/>
</dbReference>
<feature type="domain" description="VASt" evidence="7">
    <location>
        <begin position="399"/>
        <end position="569"/>
    </location>
</feature>
<dbReference type="InterPro" id="IPR031968">
    <property type="entry name" value="VASt"/>
</dbReference>
<dbReference type="Gene3D" id="2.30.29.30">
    <property type="entry name" value="Pleckstrin-homology domain (PH domain)/Phosphotyrosine-binding domain (PTB)"/>
    <property type="match status" value="1"/>
</dbReference>
<comment type="subcellular location">
    <subcellularLocation>
        <location evidence="1">Membrane</location>
        <topology evidence="1">Single-pass membrane protein</topology>
    </subcellularLocation>
</comment>
<dbReference type="Proteomes" id="UP001341840">
    <property type="component" value="Unassembled WGS sequence"/>
</dbReference>
<dbReference type="EC" id="2.3.2.31" evidence="8"/>
<dbReference type="Pfam" id="PF00168">
    <property type="entry name" value="C2"/>
    <property type="match status" value="1"/>
</dbReference>
<dbReference type="EMBL" id="JASCZI010091353">
    <property type="protein sequence ID" value="MED6150045.1"/>
    <property type="molecule type" value="Genomic_DNA"/>
</dbReference>
<keyword evidence="3 5" id="KW-1133">Transmembrane helix</keyword>
<evidence type="ECO:0000256" key="3">
    <source>
        <dbReference type="ARBA" id="ARBA00022989"/>
    </source>
</evidence>
<dbReference type="Pfam" id="PF02893">
    <property type="entry name" value="GRAM"/>
    <property type="match status" value="1"/>
</dbReference>
<dbReference type="Gene3D" id="2.60.40.150">
    <property type="entry name" value="C2 domain"/>
    <property type="match status" value="1"/>
</dbReference>
<dbReference type="InterPro" id="IPR004182">
    <property type="entry name" value="GRAM"/>
</dbReference>
<evidence type="ECO:0000256" key="5">
    <source>
        <dbReference type="SAM" id="Phobius"/>
    </source>
</evidence>
<dbReference type="PRINTS" id="PR00360">
    <property type="entry name" value="C2DOMAIN"/>
</dbReference>
<dbReference type="PANTHER" id="PTHR47038">
    <property type="entry name" value="BAG-ASSOCIATED GRAM PROTEIN 1"/>
    <property type="match status" value="1"/>
</dbReference>
<proteinExistence type="predicted"/>
<dbReference type="GO" id="GO:0061630">
    <property type="term" value="F:ubiquitin protein ligase activity"/>
    <property type="evidence" value="ECO:0007669"/>
    <property type="project" value="UniProtKB-EC"/>
</dbReference>
<keyword evidence="2 5" id="KW-0812">Transmembrane</keyword>
<dbReference type="SMART" id="SM00239">
    <property type="entry name" value="C2"/>
    <property type="match status" value="1"/>
</dbReference>
<feature type="domain" description="C2" evidence="6">
    <location>
        <begin position="61"/>
        <end position="177"/>
    </location>
</feature>
<keyword evidence="4 5" id="KW-0472">Membrane</keyword>
<evidence type="ECO:0000313" key="9">
    <source>
        <dbReference type="Proteomes" id="UP001341840"/>
    </source>
</evidence>
<dbReference type="InterPro" id="IPR000008">
    <property type="entry name" value="C2_dom"/>
</dbReference>
<evidence type="ECO:0000256" key="2">
    <source>
        <dbReference type="ARBA" id="ARBA00022692"/>
    </source>
</evidence>
<evidence type="ECO:0000259" key="7">
    <source>
        <dbReference type="PROSITE" id="PS51778"/>
    </source>
</evidence>
<evidence type="ECO:0000313" key="8">
    <source>
        <dbReference type="EMBL" id="MED6150045.1"/>
    </source>
</evidence>
<dbReference type="CDD" id="cd00030">
    <property type="entry name" value="C2"/>
    <property type="match status" value="1"/>
</dbReference>
<dbReference type="PROSITE" id="PS50004">
    <property type="entry name" value="C2"/>
    <property type="match status" value="1"/>
</dbReference>
<dbReference type="SUPFAM" id="SSF49562">
    <property type="entry name" value="C2 domain (Calcium/lipid-binding domain, CaLB)"/>
    <property type="match status" value="1"/>
</dbReference>
<keyword evidence="9" id="KW-1185">Reference proteome</keyword>
<evidence type="ECO:0000256" key="1">
    <source>
        <dbReference type="ARBA" id="ARBA00004167"/>
    </source>
</evidence>
<reference evidence="8 9" key="1">
    <citation type="journal article" date="2023" name="Plants (Basel)">
        <title>Bridging the Gap: Combining Genomics and Transcriptomics Approaches to Understand Stylosanthes scabra, an Orphan Legume from the Brazilian Caatinga.</title>
        <authorList>
            <person name="Ferreira-Neto J.R.C."/>
            <person name="da Silva M.D."/>
            <person name="Binneck E."/>
            <person name="de Melo N.F."/>
            <person name="da Silva R.H."/>
            <person name="de Melo A.L.T.M."/>
            <person name="Pandolfi V."/>
            <person name="Bustamante F.O."/>
            <person name="Brasileiro-Vidal A.C."/>
            <person name="Benko-Iseppon A.M."/>
        </authorList>
    </citation>
    <scope>NUCLEOTIDE SEQUENCE [LARGE SCALE GENOMIC DNA]</scope>
    <source>
        <tissue evidence="8">Leaves</tissue>
    </source>
</reference>
<dbReference type="PANTHER" id="PTHR47038:SF1">
    <property type="entry name" value="BAG-ASSOCIATED GRAM PROTEIN 1"/>
    <property type="match status" value="1"/>
</dbReference>
<dbReference type="InterPro" id="IPR035892">
    <property type="entry name" value="C2_domain_sf"/>
</dbReference>